<dbReference type="Pfam" id="PF02812">
    <property type="entry name" value="ELFV_dehydrog_N"/>
    <property type="match status" value="1"/>
</dbReference>
<dbReference type="PANTHER" id="PTHR11606:SF13">
    <property type="entry name" value="GLUTAMATE DEHYDROGENASE 1, MITOCHONDRIAL"/>
    <property type="match status" value="1"/>
</dbReference>
<dbReference type="InterPro" id="IPR033922">
    <property type="entry name" value="NAD_bind_Glu_DH"/>
</dbReference>
<dbReference type="EMBL" id="AP024488">
    <property type="protein sequence ID" value="BCS96285.1"/>
    <property type="molecule type" value="Genomic_DNA"/>
</dbReference>
<evidence type="ECO:0000313" key="6">
    <source>
        <dbReference type="EMBL" id="BCS96285.1"/>
    </source>
</evidence>
<dbReference type="InterPro" id="IPR036291">
    <property type="entry name" value="NAD(P)-bd_dom_sf"/>
</dbReference>
<comment type="similarity">
    <text evidence="1 3 4">Belongs to the Glu/Leu/Phe/Val dehydrogenases family.</text>
</comment>
<sequence>MDDCFVFCDELGPAKIVHVYEPKSGLKGTLVVDNVALGPALGGMRMGTDVTTRECFRLARAMSLKNAAAGLAHGGGKSVIQADPNCPIEKKEQIIRAMASALRDVNDYIFAPDMGTDERCMAWINDETERVVGLPRELGGIPLDEIGATAWGLKHATETAIEFCHFELSGARVVIQGFGNVGKNVARFLNRSGVVVVAVADIDGAVVNANGLNVPDLMELASEGKSVSVYPDGEKLVNRNLIDVPCDIWIPAAQPDVITKENVNRLKAELVVPGANIAVTPEAEEILHEKGVLCLPDFIVNSGGVICAAMEHAGACESAVFPVIEEKVTSNTRHVIEASMSKGILLRAAAEKMAVERIKKGMSYKRWSVF</sequence>
<dbReference type="InterPro" id="IPR006096">
    <property type="entry name" value="Glu/Leu/Phe/Val/Trp_DH_C"/>
</dbReference>
<evidence type="ECO:0000313" key="7">
    <source>
        <dbReference type="Proteomes" id="UP001320148"/>
    </source>
</evidence>
<dbReference type="SUPFAM" id="SSF51735">
    <property type="entry name" value="NAD(P)-binding Rossmann-fold domains"/>
    <property type="match status" value="1"/>
</dbReference>
<dbReference type="SMART" id="SM00839">
    <property type="entry name" value="ELFV_dehydrog"/>
    <property type="match status" value="1"/>
</dbReference>
<dbReference type="InterPro" id="IPR046346">
    <property type="entry name" value="Aminoacid_DH-like_N_sf"/>
</dbReference>
<evidence type="ECO:0000256" key="4">
    <source>
        <dbReference type="RuleBase" id="RU004417"/>
    </source>
</evidence>
<feature type="domain" description="Glutamate/phenylalanine/leucine/valine/L-tryptophan dehydrogenase C-terminal" evidence="5">
    <location>
        <begin position="140"/>
        <end position="366"/>
    </location>
</feature>
<dbReference type="Gene3D" id="3.40.50.10860">
    <property type="entry name" value="Leucine Dehydrogenase, chain A, domain 1"/>
    <property type="match status" value="1"/>
</dbReference>
<evidence type="ECO:0000259" key="5">
    <source>
        <dbReference type="SMART" id="SM00839"/>
    </source>
</evidence>
<accession>A0ABN6F3R4</accession>
<evidence type="ECO:0000256" key="1">
    <source>
        <dbReference type="ARBA" id="ARBA00006382"/>
    </source>
</evidence>
<dbReference type="Proteomes" id="UP001320148">
    <property type="component" value="Chromosome"/>
</dbReference>
<dbReference type="SUPFAM" id="SSF53223">
    <property type="entry name" value="Aminoacid dehydrogenase-like, N-terminal domain"/>
    <property type="match status" value="1"/>
</dbReference>
<dbReference type="RefSeq" id="WP_236892614.1">
    <property type="nucleotide sequence ID" value="NZ_AP024488.1"/>
</dbReference>
<keyword evidence="7" id="KW-1185">Reference proteome</keyword>
<dbReference type="PIRSF" id="PIRSF000185">
    <property type="entry name" value="Glu_DH"/>
    <property type="match status" value="1"/>
</dbReference>
<reference evidence="6 7" key="1">
    <citation type="submission" date="2021-02" db="EMBL/GenBank/DDBJ databases">
        <title>Complete genome of Desulfoluna sp. strain ASN36.</title>
        <authorList>
            <person name="Takahashi A."/>
            <person name="Kojima H."/>
            <person name="Fukui M."/>
        </authorList>
    </citation>
    <scope>NUCLEOTIDE SEQUENCE [LARGE SCALE GENOMIC DNA]</scope>
    <source>
        <strain evidence="6 7">ASN36</strain>
    </source>
</reference>
<dbReference type="InterPro" id="IPR006095">
    <property type="entry name" value="Glu/Leu/Phe/Val/Trp_DH"/>
</dbReference>
<dbReference type="Pfam" id="PF00208">
    <property type="entry name" value="ELFV_dehydrog"/>
    <property type="match status" value="1"/>
</dbReference>
<evidence type="ECO:0000256" key="3">
    <source>
        <dbReference type="PIRNR" id="PIRNR000185"/>
    </source>
</evidence>
<organism evidence="6 7">
    <name type="scientific">Desulfoluna limicola</name>
    <dbReference type="NCBI Taxonomy" id="2810562"/>
    <lineage>
        <taxon>Bacteria</taxon>
        <taxon>Pseudomonadati</taxon>
        <taxon>Thermodesulfobacteriota</taxon>
        <taxon>Desulfobacteria</taxon>
        <taxon>Desulfobacterales</taxon>
        <taxon>Desulfolunaceae</taxon>
        <taxon>Desulfoluna</taxon>
    </lineage>
</organism>
<proteinExistence type="inferred from homology"/>
<gene>
    <name evidence="6" type="ORF">DSLASN_19170</name>
</gene>
<dbReference type="InterPro" id="IPR006097">
    <property type="entry name" value="Glu/Leu/Phe/Val/Trp_DH_dimer"/>
</dbReference>
<dbReference type="InterPro" id="IPR033524">
    <property type="entry name" value="Glu/Leu/Phe/Val_DH_AS"/>
</dbReference>
<dbReference type="PROSITE" id="PS00074">
    <property type="entry name" value="GLFV_DEHYDROGENASE"/>
    <property type="match status" value="1"/>
</dbReference>
<dbReference type="PANTHER" id="PTHR11606">
    <property type="entry name" value="GLUTAMATE DEHYDROGENASE"/>
    <property type="match status" value="1"/>
</dbReference>
<dbReference type="CDD" id="cd01076">
    <property type="entry name" value="NAD_bind_1_Glu_DH"/>
    <property type="match status" value="1"/>
</dbReference>
<dbReference type="InterPro" id="IPR014362">
    <property type="entry name" value="Glu_DH"/>
</dbReference>
<dbReference type="Gene3D" id="3.40.50.720">
    <property type="entry name" value="NAD(P)-binding Rossmann-like Domain"/>
    <property type="match status" value="1"/>
</dbReference>
<protein>
    <recommendedName>
        <fullName evidence="3">Glutamate dehydrogenase</fullName>
    </recommendedName>
</protein>
<keyword evidence="2 3" id="KW-0560">Oxidoreductase</keyword>
<name>A0ABN6F3R4_9BACT</name>
<dbReference type="PRINTS" id="PR00082">
    <property type="entry name" value="GLFDHDRGNASE"/>
</dbReference>
<evidence type="ECO:0000256" key="2">
    <source>
        <dbReference type="ARBA" id="ARBA00023002"/>
    </source>
</evidence>